<evidence type="ECO:0000313" key="4">
    <source>
        <dbReference type="Proteomes" id="UP001190926"/>
    </source>
</evidence>
<accession>A0AAD4JD28</accession>
<keyword evidence="2" id="KW-0472">Membrane</keyword>
<sequence length="270" mass="29137">MATPATTGGPSHAAREARRRRILERGSDRLALITGQIQSLPPDPEPDQSRPSTCSPGQIPAPDLSQHEDAASTEESGKERLQQHAVSDNTVEPPPPRDSQNGDNIQSRSMAVHDIKEESPQISSSSSMQRPAQDHQRSLFTTGKIRSSIAASENIRMSCSVAAALLVIASYMGFPITGFLNTFKPVYLLLLTNITIVLGWVILGARGMELTTGRRRRAPTADGNALADQLGEALELGLLMHKIFGALFMDFSIYAVVLVSGLSLAQKLGW</sequence>
<dbReference type="PANTHER" id="PTHR35469:SF4">
    <property type="entry name" value="TRANSMEMBRANE PROTEIN"/>
    <property type="match status" value="1"/>
</dbReference>
<feature type="region of interest" description="Disordered" evidence="1">
    <location>
        <begin position="1"/>
        <end position="21"/>
    </location>
</feature>
<keyword evidence="2" id="KW-1133">Transmembrane helix</keyword>
<feature type="compositionally biased region" description="Basic and acidic residues" evidence="1">
    <location>
        <begin position="65"/>
        <end position="82"/>
    </location>
</feature>
<keyword evidence="2" id="KW-0812">Transmembrane</keyword>
<dbReference type="PANTHER" id="PTHR35469">
    <property type="entry name" value="TRANSMEMBRANE PROTEIN"/>
    <property type="match status" value="1"/>
</dbReference>
<dbReference type="EMBL" id="SDAM02000091">
    <property type="protein sequence ID" value="KAH6831171.1"/>
    <property type="molecule type" value="Genomic_DNA"/>
</dbReference>
<name>A0AAD4JD28_PERFH</name>
<organism evidence="3 4">
    <name type="scientific">Perilla frutescens var. hirtella</name>
    <name type="common">Perilla citriodora</name>
    <name type="synonym">Perilla setoyensis</name>
    <dbReference type="NCBI Taxonomy" id="608512"/>
    <lineage>
        <taxon>Eukaryota</taxon>
        <taxon>Viridiplantae</taxon>
        <taxon>Streptophyta</taxon>
        <taxon>Embryophyta</taxon>
        <taxon>Tracheophyta</taxon>
        <taxon>Spermatophyta</taxon>
        <taxon>Magnoliopsida</taxon>
        <taxon>eudicotyledons</taxon>
        <taxon>Gunneridae</taxon>
        <taxon>Pentapetalae</taxon>
        <taxon>asterids</taxon>
        <taxon>lamiids</taxon>
        <taxon>Lamiales</taxon>
        <taxon>Lamiaceae</taxon>
        <taxon>Nepetoideae</taxon>
        <taxon>Elsholtzieae</taxon>
        <taxon>Perilla</taxon>
    </lineage>
</organism>
<dbReference type="Proteomes" id="UP001190926">
    <property type="component" value="Unassembled WGS sequence"/>
</dbReference>
<feature type="transmembrane region" description="Helical" evidence="2">
    <location>
        <begin position="154"/>
        <end position="174"/>
    </location>
</feature>
<gene>
    <name evidence="3" type="ORF">C2S53_009366</name>
</gene>
<evidence type="ECO:0000256" key="2">
    <source>
        <dbReference type="SAM" id="Phobius"/>
    </source>
</evidence>
<keyword evidence="4" id="KW-1185">Reference proteome</keyword>
<reference evidence="3 4" key="1">
    <citation type="journal article" date="2021" name="Nat. Commun.">
        <title>Incipient diploidization of the medicinal plant Perilla within 10,000 years.</title>
        <authorList>
            <person name="Zhang Y."/>
            <person name="Shen Q."/>
            <person name="Leng L."/>
            <person name="Zhang D."/>
            <person name="Chen S."/>
            <person name="Shi Y."/>
            <person name="Ning Z."/>
            <person name="Chen S."/>
        </authorList>
    </citation>
    <scope>NUCLEOTIDE SEQUENCE [LARGE SCALE GENOMIC DNA]</scope>
    <source>
        <strain evidence="4">cv. PC099</strain>
    </source>
</reference>
<feature type="transmembrane region" description="Helical" evidence="2">
    <location>
        <begin position="186"/>
        <end position="207"/>
    </location>
</feature>
<comment type="caution">
    <text evidence="3">The sequence shown here is derived from an EMBL/GenBank/DDBJ whole genome shotgun (WGS) entry which is preliminary data.</text>
</comment>
<feature type="region of interest" description="Disordered" evidence="1">
    <location>
        <begin position="116"/>
        <end position="140"/>
    </location>
</feature>
<feature type="transmembrane region" description="Helical" evidence="2">
    <location>
        <begin position="243"/>
        <end position="265"/>
    </location>
</feature>
<feature type="region of interest" description="Disordered" evidence="1">
    <location>
        <begin position="33"/>
        <end position="104"/>
    </location>
</feature>
<evidence type="ECO:0000313" key="3">
    <source>
        <dbReference type="EMBL" id="KAH6831171.1"/>
    </source>
</evidence>
<dbReference type="AlphaFoldDB" id="A0AAD4JD28"/>
<proteinExistence type="predicted"/>
<evidence type="ECO:0000256" key="1">
    <source>
        <dbReference type="SAM" id="MobiDB-lite"/>
    </source>
</evidence>
<protein>
    <submittedName>
        <fullName evidence="3">Uncharacterized protein</fullName>
    </submittedName>
</protein>